<dbReference type="AlphaFoldDB" id="A0A8H7ZWB5"/>
<protein>
    <submittedName>
        <fullName evidence="1">Uncharacterized protein</fullName>
    </submittedName>
</protein>
<sequence length="68" mass="7578">RGDYRSEGNIGTSFATVSTTLCNIRLEGQSRTPFLMLLGSSFPKSKRSIDSCLKSFCVERRRSLQSTV</sequence>
<accession>A0A8H7ZWB5</accession>
<evidence type="ECO:0000313" key="1">
    <source>
        <dbReference type="EMBL" id="KAG5460429.1"/>
    </source>
</evidence>
<organism evidence="1 2">
    <name type="scientific">Olpidium bornovanus</name>
    <dbReference type="NCBI Taxonomy" id="278681"/>
    <lineage>
        <taxon>Eukaryota</taxon>
        <taxon>Fungi</taxon>
        <taxon>Fungi incertae sedis</taxon>
        <taxon>Olpidiomycota</taxon>
        <taxon>Olpidiomycotina</taxon>
        <taxon>Olpidiomycetes</taxon>
        <taxon>Olpidiales</taxon>
        <taxon>Olpidiaceae</taxon>
        <taxon>Olpidium</taxon>
    </lineage>
</organism>
<proteinExistence type="predicted"/>
<gene>
    <name evidence="1" type="ORF">BJ554DRAFT_7522</name>
</gene>
<keyword evidence="2" id="KW-1185">Reference proteome</keyword>
<name>A0A8H7ZWB5_9FUNG</name>
<dbReference type="EMBL" id="JAEFCI010005241">
    <property type="protein sequence ID" value="KAG5460429.1"/>
    <property type="molecule type" value="Genomic_DNA"/>
</dbReference>
<feature type="non-terminal residue" evidence="1">
    <location>
        <position position="1"/>
    </location>
</feature>
<comment type="caution">
    <text evidence="1">The sequence shown here is derived from an EMBL/GenBank/DDBJ whole genome shotgun (WGS) entry which is preliminary data.</text>
</comment>
<evidence type="ECO:0000313" key="2">
    <source>
        <dbReference type="Proteomes" id="UP000673691"/>
    </source>
</evidence>
<dbReference type="Proteomes" id="UP000673691">
    <property type="component" value="Unassembled WGS sequence"/>
</dbReference>
<reference evidence="1 2" key="1">
    <citation type="journal article" name="Sci. Rep.">
        <title>Genome-scale phylogenetic analyses confirm Olpidium as the closest living zoosporic fungus to the non-flagellated, terrestrial fungi.</title>
        <authorList>
            <person name="Chang Y."/>
            <person name="Rochon D."/>
            <person name="Sekimoto S."/>
            <person name="Wang Y."/>
            <person name="Chovatia M."/>
            <person name="Sandor L."/>
            <person name="Salamov A."/>
            <person name="Grigoriev I.V."/>
            <person name="Stajich J.E."/>
            <person name="Spatafora J.W."/>
        </authorList>
    </citation>
    <scope>NUCLEOTIDE SEQUENCE [LARGE SCALE GENOMIC DNA]</scope>
    <source>
        <strain evidence="1">S191</strain>
    </source>
</reference>